<accession>G9EUG7</accession>
<dbReference type="InParanoid" id="G9EUG7"/>
<evidence type="ECO:0000313" key="1">
    <source>
        <dbReference type="EMBL" id="EHL28967.1"/>
    </source>
</evidence>
<dbReference type="Proteomes" id="UP000002770">
    <property type="component" value="Unassembled WGS sequence"/>
</dbReference>
<reference evidence="1 2" key="1">
    <citation type="journal article" date="2011" name="BMC Genomics">
        <title>Insight into cross-talk between intra-amoebal pathogens.</title>
        <authorList>
            <person name="Gimenez G."/>
            <person name="Bertelli C."/>
            <person name="Moliner C."/>
            <person name="Robert C."/>
            <person name="Raoult D."/>
            <person name="Fournier P.E."/>
            <person name="Greub G."/>
        </authorList>
    </citation>
    <scope>NUCLEOTIDE SEQUENCE [LARGE SCALE GENOMIC DNA]</scope>
    <source>
        <strain evidence="1 2">LLAP12</strain>
    </source>
</reference>
<name>G9EUG7_9GAMM</name>
<proteinExistence type="predicted"/>
<dbReference type="STRING" id="658187.LDG_8961"/>
<gene>
    <name evidence="1" type="ORF">LDG_8961</name>
</gene>
<sequence>MNVDVPYGKINVFNLTSILDKKSGQSLSLLNPFGLRKLS</sequence>
<dbReference type="AlphaFoldDB" id="G9EUG7"/>
<keyword evidence="2" id="KW-1185">Reference proteome</keyword>
<protein>
    <submittedName>
        <fullName evidence="1">Uncharacterized protein</fullName>
    </submittedName>
</protein>
<organism evidence="1 2">
    <name type="scientific">Legionella drancourtii LLAP12</name>
    <dbReference type="NCBI Taxonomy" id="658187"/>
    <lineage>
        <taxon>Bacteria</taxon>
        <taxon>Pseudomonadati</taxon>
        <taxon>Pseudomonadota</taxon>
        <taxon>Gammaproteobacteria</taxon>
        <taxon>Legionellales</taxon>
        <taxon>Legionellaceae</taxon>
        <taxon>Legionella</taxon>
    </lineage>
</organism>
<evidence type="ECO:0000313" key="2">
    <source>
        <dbReference type="Proteomes" id="UP000002770"/>
    </source>
</evidence>
<dbReference type="HOGENOM" id="CLU_3312052_0_0_6"/>
<dbReference type="EMBL" id="JH413850">
    <property type="protein sequence ID" value="EHL28967.1"/>
    <property type="molecule type" value="Genomic_DNA"/>
</dbReference>